<evidence type="ECO:0000313" key="1">
    <source>
        <dbReference type="EMBL" id="QYL15574.1"/>
    </source>
</evidence>
<organism evidence="1 2">
    <name type="scientific">Mycolicibacterium pallens</name>
    <dbReference type="NCBI Taxonomy" id="370524"/>
    <lineage>
        <taxon>Bacteria</taxon>
        <taxon>Bacillati</taxon>
        <taxon>Actinomycetota</taxon>
        <taxon>Actinomycetes</taxon>
        <taxon>Mycobacteriales</taxon>
        <taxon>Mycobacteriaceae</taxon>
        <taxon>Mycolicibacterium</taxon>
    </lineage>
</organism>
<protein>
    <submittedName>
        <fullName evidence="1">Uncharacterized protein</fullName>
    </submittedName>
</protein>
<proteinExistence type="predicted"/>
<reference evidence="1 2" key="1">
    <citation type="submission" date="2021-07" db="EMBL/GenBank/DDBJ databases">
        <title>Whole genome sequencing of non-tuberculosis mycobacteria type-strains.</title>
        <authorList>
            <person name="Igarashi Y."/>
            <person name="Osugi A."/>
            <person name="Mitarai S."/>
        </authorList>
    </citation>
    <scope>NUCLEOTIDE SEQUENCE [LARGE SCALE GENOMIC DNA]</scope>
    <source>
        <strain evidence="1 2">JCM 16370</strain>
    </source>
</reference>
<gene>
    <name evidence="1" type="ORF">K0O64_21085</name>
</gene>
<dbReference type="Proteomes" id="UP000825367">
    <property type="component" value="Chromosome"/>
</dbReference>
<keyword evidence="2" id="KW-1185">Reference proteome</keyword>
<name>A0ABX8VJ76_9MYCO</name>
<accession>A0ABX8VJ76</accession>
<evidence type="ECO:0000313" key="2">
    <source>
        <dbReference type="Proteomes" id="UP000825367"/>
    </source>
</evidence>
<sequence>MDLADYLRTPEVARRGVAELGLPVLHFESLDAATVSWCRDWRTEVRMTDLAAEVSAPPAVAVGAVDFMLVQLGEARWPVAERLTELGIREAAFAALFDRGELEPKLDEHDEFCDGMPIFTTLLVLDAIVDDLMPASRLRPWAVAEVIDTMLPTHSGMAVASALGSAGRPGRQLVSADRLDRDWLDVGLTGIPGHPALVGRATMFTYLGDARAALAGVADEVFTVRAGR</sequence>
<dbReference type="EMBL" id="CP080333">
    <property type="protein sequence ID" value="QYL15574.1"/>
    <property type="molecule type" value="Genomic_DNA"/>
</dbReference>